<dbReference type="AlphaFoldDB" id="A0A7W8CYT5"/>
<dbReference type="PANTHER" id="PTHR46470:SF2">
    <property type="entry name" value="GLYCERALDEHYDE 3-PHOSPHATE PHOSPHATASE"/>
    <property type="match status" value="1"/>
</dbReference>
<comment type="cofactor">
    <cofactor evidence="1">
        <name>Mg(2+)</name>
        <dbReference type="ChEBI" id="CHEBI:18420"/>
    </cofactor>
</comment>
<evidence type="ECO:0000256" key="4">
    <source>
        <dbReference type="ARBA" id="ARBA00022842"/>
    </source>
</evidence>
<dbReference type="Proteomes" id="UP000775500">
    <property type="component" value="Unassembled WGS sequence"/>
</dbReference>
<dbReference type="GO" id="GO:0046872">
    <property type="term" value="F:metal ion binding"/>
    <property type="evidence" value="ECO:0007669"/>
    <property type="project" value="UniProtKB-KW"/>
</dbReference>
<reference evidence="5 7" key="1">
    <citation type="submission" date="2020-08" db="EMBL/GenBank/DDBJ databases">
        <title>Genomic Encyclopedia of Type Strains, Phase IV (KMG-IV): sequencing the most valuable type-strain genomes for metagenomic binning, comparative biology and taxonomic classification.</title>
        <authorList>
            <person name="Goeker M."/>
        </authorList>
    </citation>
    <scope>NUCLEOTIDE SEQUENCE [LARGE SCALE GENOMIC DNA]</scope>
    <source>
        <strain evidence="5 7">DSM 26963</strain>
    </source>
</reference>
<evidence type="ECO:0000313" key="7">
    <source>
        <dbReference type="Proteomes" id="UP000521313"/>
    </source>
</evidence>
<dbReference type="InterPro" id="IPR006439">
    <property type="entry name" value="HAD-SF_hydro_IA"/>
</dbReference>
<evidence type="ECO:0000313" key="6">
    <source>
        <dbReference type="EMBL" id="MBM6831528.1"/>
    </source>
</evidence>
<keyword evidence="8" id="KW-1185">Reference proteome</keyword>
<organism evidence="5 7">
    <name type="scientific">Faecalicoccus acidiformans</name>
    <dbReference type="NCBI Taxonomy" id="915173"/>
    <lineage>
        <taxon>Bacteria</taxon>
        <taxon>Bacillati</taxon>
        <taxon>Bacillota</taxon>
        <taxon>Erysipelotrichia</taxon>
        <taxon>Erysipelotrichales</taxon>
        <taxon>Erysipelotrichaceae</taxon>
        <taxon>Faecalicoccus</taxon>
    </lineage>
</organism>
<dbReference type="Gene3D" id="1.10.150.240">
    <property type="entry name" value="Putative phosphatase, domain 2"/>
    <property type="match status" value="1"/>
</dbReference>
<dbReference type="GO" id="GO:0016791">
    <property type="term" value="F:phosphatase activity"/>
    <property type="evidence" value="ECO:0007669"/>
    <property type="project" value="TreeGrafter"/>
</dbReference>
<name>A0A7W8CYT5_9FIRM</name>
<dbReference type="GO" id="GO:0044281">
    <property type="term" value="P:small molecule metabolic process"/>
    <property type="evidence" value="ECO:0007669"/>
    <property type="project" value="UniProtKB-ARBA"/>
</dbReference>
<gene>
    <name evidence="6" type="ORF">H5982_05315</name>
    <name evidence="5" type="ORF">HNQ43_000089</name>
</gene>
<protein>
    <submittedName>
        <fullName evidence="6">HAD family hydrolase</fullName>
    </submittedName>
    <submittedName>
        <fullName evidence="5">Putative hydrolase of the HAD superfamily</fullName>
    </submittedName>
</protein>
<comment type="caution">
    <text evidence="5">The sequence shown here is derived from an EMBL/GenBank/DDBJ whole genome shotgun (WGS) entry which is preliminary data.</text>
</comment>
<keyword evidence="3 5" id="KW-0378">Hydrolase</keyword>
<evidence type="ECO:0000256" key="1">
    <source>
        <dbReference type="ARBA" id="ARBA00001946"/>
    </source>
</evidence>
<dbReference type="InterPro" id="IPR041492">
    <property type="entry name" value="HAD_2"/>
</dbReference>
<evidence type="ECO:0000313" key="5">
    <source>
        <dbReference type="EMBL" id="MBB5184056.1"/>
    </source>
</evidence>
<sequence length="231" mass="27137">MKFLFDCDDTLYDLERPFYQAVQDLDLPLHQEQIPSFYTLYRKHGDAIFDQVQSKKMSVDESGIYRILNACQDFRIPLERCEALRFQERYRFYQNHISLSKPLQEWFASSRSEKAILTNGEKNHQMEKLQALKIPSYIPDDHIFISGVIGYRKPDPRAFDAVLVKCGGPSLDWVYIGDRYDHDIVPAKQKGMRTIHFNRHHRLEGPLADHIVYQDEELVALLLKMERGESV</sequence>
<keyword evidence="2" id="KW-0479">Metal-binding</keyword>
<accession>A0A7W8CYT5</accession>
<dbReference type="PANTHER" id="PTHR46470">
    <property type="entry name" value="N-ACYLNEURAMINATE-9-PHOSPHATASE"/>
    <property type="match status" value="1"/>
</dbReference>
<dbReference type="RefSeq" id="WP_183373753.1">
    <property type="nucleotide sequence ID" value="NZ_JACHHD010000001.1"/>
</dbReference>
<dbReference type="SUPFAM" id="SSF56784">
    <property type="entry name" value="HAD-like"/>
    <property type="match status" value="1"/>
</dbReference>
<keyword evidence="4" id="KW-0460">Magnesium</keyword>
<evidence type="ECO:0000256" key="3">
    <source>
        <dbReference type="ARBA" id="ARBA00022801"/>
    </source>
</evidence>
<dbReference type="SFLD" id="SFLDG01129">
    <property type="entry name" value="C1.5:_HAD__Beta-PGM__Phosphata"/>
    <property type="match status" value="1"/>
</dbReference>
<dbReference type="EMBL" id="JACJLU010000005">
    <property type="protein sequence ID" value="MBM6831528.1"/>
    <property type="molecule type" value="Genomic_DNA"/>
</dbReference>
<evidence type="ECO:0000313" key="8">
    <source>
        <dbReference type="Proteomes" id="UP000775500"/>
    </source>
</evidence>
<dbReference type="InterPro" id="IPR051400">
    <property type="entry name" value="HAD-like_hydrolase"/>
</dbReference>
<proteinExistence type="predicted"/>
<dbReference type="Gene3D" id="3.40.50.1000">
    <property type="entry name" value="HAD superfamily/HAD-like"/>
    <property type="match status" value="1"/>
</dbReference>
<dbReference type="InterPro" id="IPR023214">
    <property type="entry name" value="HAD_sf"/>
</dbReference>
<dbReference type="InterPro" id="IPR023198">
    <property type="entry name" value="PGP-like_dom2"/>
</dbReference>
<dbReference type="SFLD" id="SFLDS00003">
    <property type="entry name" value="Haloacid_Dehalogenase"/>
    <property type="match status" value="1"/>
</dbReference>
<dbReference type="Proteomes" id="UP000521313">
    <property type="component" value="Unassembled WGS sequence"/>
</dbReference>
<dbReference type="InterPro" id="IPR036412">
    <property type="entry name" value="HAD-like_sf"/>
</dbReference>
<dbReference type="Pfam" id="PF13419">
    <property type="entry name" value="HAD_2"/>
    <property type="match status" value="1"/>
</dbReference>
<evidence type="ECO:0000256" key="2">
    <source>
        <dbReference type="ARBA" id="ARBA00022723"/>
    </source>
</evidence>
<reference evidence="6 8" key="3">
    <citation type="journal article" date="2021" name="Sci. Rep.">
        <title>The distribution of antibiotic resistance genes in chicken gut microbiota commensals.</title>
        <authorList>
            <person name="Juricova H."/>
            <person name="Matiasovicova J."/>
            <person name="Kubasova T."/>
            <person name="Cejkova D."/>
            <person name="Rychlik I."/>
        </authorList>
    </citation>
    <scope>NUCLEOTIDE SEQUENCE [LARGE SCALE GENOMIC DNA]</scope>
    <source>
        <strain evidence="6 8">An423</strain>
    </source>
</reference>
<reference evidence="6" key="2">
    <citation type="submission" date="2020-08" db="EMBL/GenBank/DDBJ databases">
        <authorList>
            <person name="Cejkova D."/>
            <person name="Kubasova T."/>
            <person name="Jahodarova E."/>
            <person name="Rychlik I."/>
        </authorList>
    </citation>
    <scope>NUCLEOTIDE SEQUENCE</scope>
    <source>
        <strain evidence="6">An423</strain>
    </source>
</reference>
<dbReference type="NCBIfam" id="TIGR01549">
    <property type="entry name" value="HAD-SF-IA-v1"/>
    <property type="match status" value="1"/>
</dbReference>
<dbReference type="EMBL" id="JACHHD010000001">
    <property type="protein sequence ID" value="MBB5184056.1"/>
    <property type="molecule type" value="Genomic_DNA"/>
</dbReference>